<dbReference type="RefSeq" id="WP_183500552.1">
    <property type="nucleotide sequence ID" value="NZ_BAABCO010000004.1"/>
</dbReference>
<sequence>MIGLGSYAFYWQHSDRVPEPLTLIGAFEETRALGVDLFQICDYAPLEHMDTAQLRDAASAALNLGLTIELGTKGIAPERLERFLDLATVFDASLVRSMLHSPDSRPTMTEAERWLRTALPQYETAGVTLALETYEQVATADLVRLVESFGSPQLGICLDAANIVARLEQPRDCVEQTAALVADIHVKDFAFDRQPGWVGFTYSGAPMGAGLHDYPHLLETVRPRERGINEIVEHWLPWQGDAETTIRTEREWTRTTLDYLRSTP</sequence>
<protein>
    <submittedName>
        <fullName evidence="3">Sugar phosphate isomerase/epimerase</fullName>
    </submittedName>
</protein>
<proteinExistence type="predicted"/>
<comment type="caution">
    <text evidence="3">The sequence shown here is derived from an EMBL/GenBank/DDBJ whole genome shotgun (WGS) entry which is preliminary data.</text>
</comment>
<dbReference type="Gene3D" id="3.20.20.150">
    <property type="entry name" value="Divalent-metal-dependent TIM barrel enzymes"/>
    <property type="match status" value="1"/>
</dbReference>
<dbReference type="AlphaFoldDB" id="A0AA40SRF2"/>
<dbReference type="PANTHER" id="PTHR12110:SF52">
    <property type="entry name" value="XYLOSE ISOMERASE"/>
    <property type="match status" value="1"/>
</dbReference>
<dbReference type="SUPFAM" id="SSF51658">
    <property type="entry name" value="Xylose isomerase-like"/>
    <property type="match status" value="1"/>
</dbReference>
<dbReference type="InterPro" id="IPR013022">
    <property type="entry name" value="Xyl_isomerase-like_TIM-brl"/>
</dbReference>
<accession>A0AA40SRF2</accession>
<organism evidence="3 4">
    <name type="scientific">Microbacterium invictum</name>
    <dbReference type="NCBI Taxonomy" id="515415"/>
    <lineage>
        <taxon>Bacteria</taxon>
        <taxon>Bacillati</taxon>
        <taxon>Actinomycetota</taxon>
        <taxon>Actinomycetes</taxon>
        <taxon>Micrococcales</taxon>
        <taxon>Microbacteriaceae</taxon>
        <taxon>Microbacterium</taxon>
    </lineage>
</organism>
<dbReference type="InterPro" id="IPR050312">
    <property type="entry name" value="IolE/XylAMocC-like"/>
</dbReference>
<dbReference type="Pfam" id="PF01261">
    <property type="entry name" value="AP_endonuc_2"/>
    <property type="match status" value="1"/>
</dbReference>
<keyword evidence="1" id="KW-0119">Carbohydrate metabolism</keyword>
<evidence type="ECO:0000313" key="3">
    <source>
        <dbReference type="EMBL" id="MBB4141021.1"/>
    </source>
</evidence>
<dbReference type="EMBL" id="JACIFH010000001">
    <property type="protein sequence ID" value="MBB4141021.1"/>
    <property type="molecule type" value="Genomic_DNA"/>
</dbReference>
<keyword evidence="4" id="KW-1185">Reference proteome</keyword>
<feature type="domain" description="Xylose isomerase-like TIM barrel" evidence="2">
    <location>
        <begin position="78"/>
        <end position="255"/>
    </location>
</feature>
<evidence type="ECO:0000256" key="1">
    <source>
        <dbReference type="ARBA" id="ARBA00023277"/>
    </source>
</evidence>
<evidence type="ECO:0000313" key="4">
    <source>
        <dbReference type="Proteomes" id="UP000549113"/>
    </source>
</evidence>
<dbReference type="PANTHER" id="PTHR12110">
    <property type="entry name" value="HYDROXYPYRUVATE ISOMERASE"/>
    <property type="match status" value="1"/>
</dbReference>
<name>A0AA40SRF2_9MICO</name>
<evidence type="ECO:0000259" key="2">
    <source>
        <dbReference type="Pfam" id="PF01261"/>
    </source>
</evidence>
<dbReference type="GO" id="GO:0016853">
    <property type="term" value="F:isomerase activity"/>
    <property type="evidence" value="ECO:0007669"/>
    <property type="project" value="UniProtKB-KW"/>
</dbReference>
<reference evidence="3 4" key="1">
    <citation type="submission" date="2020-08" db="EMBL/GenBank/DDBJ databases">
        <title>Sequencing the genomes of 1000 actinobacteria strains.</title>
        <authorList>
            <person name="Klenk H.-P."/>
        </authorList>
    </citation>
    <scope>NUCLEOTIDE SEQUENCE [LARGE SCALE GENOMIC DNA]</scope>
    <source>
        <strain evidence="3 4">DSM 19600</strain>
    </source>
</reference>
<keyword evidence="3" id="KW-0413">Isomerase</keyword>
<gene>
    <name evidence="3" type="ORF">BKA10_002815</name>
</gene>
<dbReference type="InterPro" id="IPR036237">
    <property type="entry name" value="Xyl_isomerase-like_sf"/>
</dbReference>
<dbReference type="Proteomes" id="UP000549113">
    <property type="component" value="Unassembled WGS sequence"/>
</dbReference>